<name>A0A8H3XB34_GIGMA</name>
<dbReference type="EMBL" id="WTPW01001405">
    <property type="protein sequence ID" value="KAF0437237.1"/>
    <property type="molecule type" value="Genomic_DNA"/>
</dbReference>
<gene>
    <name evidence="2" type="ORF">F8M41_004468</name>
</gene>
<dbReference type="AlphaFoldDB" id="A0A8H3XB34"/>
<keyword evidence="1" id="KW-0175">Coiled coil</keyword>
<protein>
    <submittedName>
        <fullName evidence="2">Uncharacterized protein</fullName>
    </submittedName>
</protein>
<sequence>MPALKSKIEKKTKTAKTRCLNCKNQEIKCEVFEYNSNICKYCFKKNLTEQDCIKIKPSCYKEEIKNLNKLLIETKLKNLELEKQISTLKQNHQLFKKNIENLNTILNFQ</sequence>
<dbReference type="Proteomes" id="UP000439903">
    <property type="component" value="Unassembled WGS sequence"/>
</dbReference>
<evidence type="ECO:0000313" key="2">
    <source>
        <dbReference type="EMBL" id="KAF0437237.1"/>
    </source>
</evidence>
<organism evidence="2 3">
    <name type="scientific">Gigaspora margarita</name>
    <dbReference type="NCBI Taxonomy" id="4874"/>
    <lineage>
        <taxon>Eukaryota</taxon>
        <taxon>Fungi</taxon>
        <taxon>Fungi incertae sedis</taxon>
        <taxon>Mucoromycota</taxon>
        <taxon>Glomeromycotina</taxon>
        <taxon>Glomeromycetes</taxon>
        <taxon>Diversisporales</taxon>
        <taxon>Gigasporaceae</taxon>
        <taxon>Gigaspora</taxon>
    </lineage>
</organism>
<keyword evidence="3" id="KW-1185">Reference proteome</keyword>
<comment type="caution">
    <text evidence="2">The sequence shown here is derived from an EMBL/GenBank/DDBJ whole genome shotgun (WGS) entry which is preliminary data.</text>
</comment>
<evidence type="ECO:0000256" key="1">
    <source>
        <dbReference type="SAM" id="Coils"/>
    </source>
</evidence>
<dbReference type="OrthoDB" id="2463194at2759"/>
<evidence type="ECO:0000313" key="3">
    <source>
        <dbReference type="Proteomes" id="UP000439903"/>
    </source>
</evidence>
<feature type="coiled-coil region" evidence="1">
    <location>
        <begin position="64"/>
        <end position="98"/>
    </location>
</feature>
<accession>A0A8H3XB34</accession>
<reference evidence="2 3" key="1">
    <citation type="journal article" date="2019" name="Environ. Microbiol.">
        <title>At the nexus of three kingdoms: the genome of the mycorrhizal fungus Gigaspora margarita provides insights into plant, endobacterial and fungal interactions.</title>
        <authorList>
            <person name="Venice F."/>
            <person name="Ghignone S."/>
            <person name="Salvioli di Fossalunga A."/>
            <person name="Amselem J."/>
            <person name="Novero M."/>
            <person name="Xianan X."/>
            <person name="Sedzielewska Toro K."/>
            <person name="Morin E."/>
            <person name="Lipzen A."/>
            <person name="Grigoriev I.V."/>
            <person name="Henrissat B."/>
            <person name="Martin F.M."/>
            <person name="Bonfante P."/>
        </authorList>
    </citation>
    <scope>NUCLEOTIDE SEQUENCE [LARGE SCALE GENOMIC DNA]</scope>
    <source>
        <strain evidence="2 3">BEG34</strain>
    </source>
</reference>
<proteinExistence type="predicted"/>